<name>A0A484H821_9ZZZZ</name>
<protein>
    <submittedName>
        <fullName evidence="1">Uncharacterized protein</fullName>
    </submittedName>
</protein>
<gene>
    <name evidence="1" type="ORF">RIEGSTA812A_PEG_1273</name>
</gene>
<organism evidence="1">
    <name type="scientific">invertebrate metagenome</name>
    <dbReference type="NCBI Taxonomy" id="1711999"/>
    <lineage>
        <taxon>unclassified sequences</taxon>
        <taxon>metagenomes</taxon>
        <taxon>organismal metagenomes</taxon>
    </lineage>
</organism>
<evidence type="ECO:0000313" key="1">
    <source>
        <dbReference type="EMBL" id="VBB69800.1"/>
    </source>
</evidence>
<reference evidence="1" key="1">
    <citation type="submission" date="2018-10" db="EMBL/GenBank/DDBJ databases">
        <authorList>
            <person name="Gruber-Vodicka H."/>
            <person name="Jaeckle O."/>
        </authorList>
    </citation>
    <scope>NUCLEOTIDE SEQUENCE</scope>
</reference>
<accession>A0A484H821</accession>
<proteinExistence type="predicted"/>
<dbReference type="EMBL" id="LR026963">
    <property type="protein sequence ID" value="VBB69800.1"/>
    <property type="molecule type" value="Genomic_DNA"/>
</dbReference>
<sequence length="45" mass="5076">MLALLMRLIVPVIPRQPVEARTVAPNDGRLSRDGYLFSRTLSVPR</sequence>
<dbReference type="AlphaFoldDB" id="A0A484H821"/>